<sequence length="175" mass="20470">MFDLLQIQQQLERAQLAGHIYRQDNILVLQAPYQDDGSALNVFAQHEHSGEQIGLQFAIQINEQHIDYLIGITLSNQDRLYEIAPGNLKGEQRAFNLIYAFYNFPKKFYLLKMPFTADTTEFNAVFEMQLFHRTELKFLDTALKTDPHGHNIPWIKDFMLRQALEMKVRIQLAIL</sequence>
<evidence type="ECO:0000313" key="2">
    <source>
        <dbReference type="Proteomes" id="UP000593966"/>
    </source>
</evidence>
<dbReference type="Proteomes" id="UP000593966">
    <property type="component" value="Chromosome"/>
</dbReference>
<keyword evidence="2" id="KW-1185">Reference proteome</keyword>
<evidence type="ECO:0000313" key="1">
    <source>
        <dbReference type="EMBL" id="QOW46760.1"/>
    </source>
</evidence>
<gene>
    <name evidence="1" type="ORF">G0028_13110</name>
</gene>
<dbReference type="EMBL" id="CP048659">
    <property type="protein sequence ID" value="QOW46760.1"/>
    <property type="molecule type" value="Genomic_DNA"/>
</dbReference>
<proteinExistence type="predicted"/>
<reference evidence="1 2" key="1">
    <citation type="submission" date="2020-02" db="EMBL/GenBank/DDBJ databases">
        <title>Tigecycline-resistant Acinetobacter species from pigs and migratory birds.</title>
        <authorList>
            <person name="Chen C."/>
            <person name="Sun J."/>
            <person name="Liao X.-P."/>
            <person name="Liu Y.-H."/>
        </authorList>
    </citation>
    <scope>NUCLEOTIDE SEQUENCE [LARGE SCALE GENOMIC DNA]</scope>
    <source>
        <strain evidence="1 2">YH12207_T</strain>
    </source>
</reference>
<organism evidence="1 2">
    <name type="scientific">Acinetobacter piscicola</name>
    <dbReference type="NCBI Taxonomy" id="2006115"/>
    <lineage>
        <taxon>Bacteria</taxon>
        <taxon>Pseudomonadati</taxon>
        <taxon>Pseudomonadota</taxon>
        <taxon>Gammaproteobacteria</taxon>
        <taxon>Moraxellales</taxon>
        <taxon>Moraxellaceae</taxon>
        <taxon>Acinetobacter</taxon>
    </lineage>
</organism>
<protein>
    <submittedName>
        <fullName evidence="1">Uncharacterized protein</fullName>
    </submittedName>
</protein>
<dbReference type="RefSeq" id="WP_180045589.1">
    <property type="nucleotide sequence ID" value="NZ_CP048659.1"/>
</dbReference>
<name>A0A7S7AHU9_9GAMM</name>
<accession>A0A7S7AHU9</accession>
<dbReference type="AlphaFoldDB" id="A0A7S7AHU9"/>